<evidence type="ECO:0000256" key="7">
    <source>
        <dbReference type="RuleBase" id="RU000505"/>
    </source>
</evidence>
<feature type="binding site" evidence="5 6">
    <location>
        <position position="113"/>
    </location>
    <ligand>
        <name>ATP</name>
        <dbReference type="ChEBI" id="CHEBI:30616"/>
    </ligand>
</feature>
<keyword evidence="1 5" id="KW-0808">Transferase</keyword>
<dbReference type="PANTHER" id="PTHR11547">
    <property type="entry name" value="ARGININE OR CREATINE KINASE"/>
    <property type="match status" value="1"/>
</dbReference>
<comment type="caution">
    <text evidence="5">Lacks conserved residue(s) required for the propagation of feature annotation.</text>
</comment>
<keyword evidence="10" id="KW-1185">Reference proteome</keyword>
<dbReference type="InterPro" id="IPR000749">
    <property type="entry name" value="ATP-guanido_PTrfase"/>
</dbReference>
<dbReference type="AlphaFoldDB" id="A0A937K410"/>
<dbReference type="EMBL" id="JAESWA010000014">
    <property type="protein sequence ID" value="MBL4930675.1"/>
    <property type="molecule type" value="Genomic_DNA"/>
</dbReference>
<dbReference type="Proteomes" id="UP000623681">
    <property type="component" value="Unassembled WGS sequence"/>
</dbReference>
<evidence type="ECO:0000313" key="10">
    <source>
        <dbReference type="Proteomes" id="UP000623681"/>
    </source>
</evidence>
<feature type="domain" description="Phosphagen kinase C-terminal" evidence="8">
    <location>
        <begin position="12"/>
        <end position="242"/>
    </location>
</feature>
<comment type="similarity">
    <text evidence="5 6 7">Belongs to the ATP:guanido phosphotransferase family.</text>
</comment>
<dbReference type="EC" id="2.7.14.1" evidence="5"/>
<dbReference type="InterPro" id="IPR022414">
    <property type="entry name" value="ATP-guanido_PTrfase_cat"/>
</dbReference>
<organism evidence="9 10">
    <name type="scientific">Clostridium paridis</name>
    <dbReference type="NCBI Taxonomy" id="2803863"/>
    <lineage>
        <taxon>Bacteria</taxon>
        <taxon>Bacillati</taxon>
        <taxon>Bacillota</taxon>
        <taxon>Clostridia</taxon>
        <taxon>Eubacteriales</taxon>
        <taxon>Clostridiaceae</taxon>
        <taxon>Clostridium</taxon>
    </lineage>
</organism>
<accession>A0A937K410</accession>
<evidence type="ECO:0000256" key="6">
    <source>
        <dbReference type="PROSITE-ProRule" id="PRU00843"/>
    </source>
</evidence>
<evidence type="ECO:0000256" key="5">
    <source>
        <dbReference type="HAMAP-Rule" id="MF_00602"/>
    </source>
</evidence>
<evidence type="ECO:0000256" key="3">
    <source>
        <dbReference type="ARBA" id="ARBA00022777"/>
    </source>
</evidence>
<comment type="catalytic activity">
    <reaction evidence="5">
        <text>L-arginyl-[protein] + ATP = N(omega)-phospho-L-arginyl-[protein] + ADP + H(+)</text>
        <dbReference type="Rhea" id="RHEA:43384"/>
        <dbReference type="Rhea" id="RHEA-COMP:10532"/>
        <dbReference type="Rhea" id="RHEA-COMP:10533"/>
        <dbReference type="ChEBI" id="CHEBI:15378"/>
        <dbReference type="ChEBI" id="CHEBI:29965"/>
        <dbReference type="ChEBI" id="CHEBI:30616"/>
        <dbReference type="ChEBI" id="CHEBI:83226"/>
        <dbReference type="ChEBI" id="CHEBI:456216"/>
        <dbReference type="EC" id="2.7.14.1"/>
    </reaction>
</comment>
<dbReference type="GO" id="GO:0046314">
    <property type="term" value="P:phosphocreatine biosynthetic process"/>
    <property type="evidence" value="ECO:0007669"/>
    <property type="project" value="InterPro"/>
</dbReference>
<keyword evidence="4 5" id="KW-0067">ATP-binding</keyword>
<dbReference type="Gene3D" id="3.30.590.10">
    <property type="entry name" value="Glutamine synthetase/guanido kinase, catalytic domain"/>
    <property type="match status" value="1"/>
</dbReference>
<dbReference type="GO" id="GO:0005615">
    <property type="term" value="C:extracellular space"/>
    <property type="evidence" value="ECO:0007669"/>
    <property type="project" value="TreeGrafter"/>
</dbReference>
<reference evidence="9" key="1">
    <citation type="submission" date="2021-01" db="EMBL/GenBank/DDBJ databases">
        <title>Genome public.</title>
        <authorList>
            <person name="Liu C."/>
            <person name="Sun Q."/>
        </authorList>
    </citation>
    <scope>NUCLEOTIDE SEQUENCE</scope>
    <source>
        <strain evidence="9">YIM B02565</strain>
    </source>
</reference>
<dbReference type="InterPro" id="IPR014746">
    <property type="entry name" value="Gln_synth/guanido_kin_cat_dom"/>
</dbReference>
<dbReference type="Pfam" id="PF00217">
    <property type="entry name" value="ATP-gua_Ptrans"/>
    <property type="match status" value="1"/>
</dbReference>
<dbReference type="GO" id="GO:0004111">
    <property type="term" value="F:creatine kinase activity"/>
    <property type="evidence" value="ECO:0007669"/>
    <property type="project" value="InterPro"/>
</dbReference>
<feature type="binding site" evidence="5 6">
    <location>
        <position position="79"/>
    </location>
    <ligand>
        <name>ATP</name>
        <dbReference type="ChEBI" id="CHEBI:30616"/>
    </ligand>
</feature>
<dbReference type="GO" id="GO:0005524">
    <property type="term" value="F:ATP binding"/>
    <property type="evidence" value="ECO:0007669"/>
    <property type="project" value="UniProtKB-UniRule"/>
</dbReference>
<proteinExistence type="inferred from homology"/>
<feature type="binding site" evidence="5 6">
    <location>
        <begin position="195"/>
        <end position="200"/>
    </location>
    <ligand>
        <name>ATP</name>
        <dbReference type="ChEBI" id="CHEBI:30616"/>
    </ligand>
</feature>
<protein>
    <recommendedName>
        <fullName evidence="5">Protein-arginine kinase</fullName>
        <ecNumber evidence="5">2.7.14.1</ecNumber>
    </recommendedName>
</protein>
<dbReference type="HAMAP" id="MF_00602">
    <property type="entry name" value="Prot_Arg_kinase"/>
    <property type="match status" value="1"/>
</dbReference>
<dbReference type="NCBIfam" id="NF002194">
    <property type="entry name" value="PRK01059.1-4"/>
    <property type="match status" value="1"/>
</dbReference>
<evidence type="ECO:0000256" key="1">
    <source>
        <dbReference type="ARBA" id="ARBA00022679"/>
    </source>
</evidence>
<dbReference type="PANTHER" id="PTHR11547:SF38">
    <property type="entry name" value="ARGININE KINASE 1-RELATED"/>
    <property type="match status" value="1"/>
</dbReference>
<feature type="binding site" evidence="5 6">
    <location>
        <begin position="15"/>
        <end position="19"/>
    </location>
    <ligand>
        <name>ATP</name>
        <dbReference type="ChEBI" id="CHEBI:30616"/>
    </ligand>
</feature>
<comment type="caution">
    <text evidence="9">The sequence shown here is derived from an EMBL/GenBank/DDBJ whole genome shotgun (WGS) entry which is preliminary data.</text>
</comment>
<dbReference type="PROSITE" id="PS51510">
    <property type="entry name" value="PHOSPHAGEN_KINASE_C"/>
    <property type="match status" value="1"/>
</dbReference>
<dbReference type="RefSeq" id="WP_202766061.1">
    <property type="nucleotide sequence ID" value="NZ_JAESWA010000014.1"/>
</dbReference>
<dbReference type="InterPro" id="IPR023660">
    <property type="entry name" value="Arg_Kinase"/>
</dbReference>
<dbReference type="GO" id="GO:1990424">
    <property type="term" value="F:protein arginine kinase activity"/>
    <property type="evidence" value="ECO:0007669"/>
    <property type="project" value="UniProtKB-EC"/>
</dbReference>
<evidence type="ECO:0000256" key="4">
    <source>
        <dbReference type="ARBA" id="ARBA00022840"/>
    </source>
</evidence>
<dbReference type="SUPFAM" id="SSF55931">
    <property type="entry name" value="Glutamine synthetase/guanido kinase"/>
    <property type="match status" value="1"/>
</dbReference>
<comment type="function">
    <text evidence="5">Catalyzes the specific phosphorylation of arginine residues in proteins.</text>
</comment>
<keyword evidence="3 5" id="KW-0418">Kinase</keyword>
<sequence length="340" mass="38716">MESWIECNKENIVISSRVRLARNLKEFPFPNKLTKEEGIQIGQKVREAFMESVSEDDKYNTYNLWEVTPNLAKSFVEKHLISPNLVKNNDVASFIVDNNETISLMINEEDHIRLQCISGGYNIREVYEKADTIDSLLENKLEYAFHEKLGYLTACPTNLGTAMRVSVMVHLPALTLNNEMNKLLKGLAQVGMTIRGLYGEGSKGEGNLYQISNQVTLGVTDEDILNNLEAVTLQVVSQEKQLREIYLKQYKYELEDKVFRARALLESSRILTLKEGLSLLSNLRLGVELGIIEDITIKKLNKILIYSQNATLQNYLGSGLKERDLNIERANIIRNILLET</sequence>
<keyword evidence="2 5" id="KW-0547">Nucleotide-binding</keyword>
<gene>
    <name evidence="5" type="primary">mcsB</name>
    <name evidence="9" type="ORF">JK634_02560</name>
</gene>
<dbReference type="PROSITE" id="PS00112">
    <property type="entry name" value="PHOSPHAGEN_KINASE"/>
    <property type="match status" value="1"/>
</dbReference>
<evidence type="ECO:0000313" key="9">
    <source>
        <dbReference type="EMBL" id="MBL4930675.1"/>
    </source>
</evidence>
<dbReference type="CDD" id="cd07930">
    <property type="entry name" value="bacterial_phosphagen_kinase"/>
    <property type="match status" value="1"/>
</dbReference>
<evidence type="ECO:0000256" key="2">
    <source>
        <dbReference type="ARBA" id="ARBA00022741"/>
    </source>
</evidence>
<evidence type="ECO:0000259" key="8">
    <source>
        <dbReference type="PROSITE" id="PS51510"/>
    </source>
</evidence>
<dbReference type="InterPro" id="IPR022415">
    <property type="entry name" value="ATP-guanido_PTrfase_AS"/>
</dbReference>
<feature type="binding site" evidence="6">
    <location>
        <begin position="164"/>
        <end position="168"/>
    </location>
    <ligand>
        <name>ATP</name>
        <dbReference type="ChEBI" id="CHEBI:30616"/>
    </ligand>
</feature>
<name>A0A937K410_9CLOT</name>